<comment type="caution">
    <text evidence="2">The sequence shown here is derived from an EMBL/GenBank/DDBJ whole genome shotgun (WGS) entry which is preliminary data.</text>
</comment>
<sequence>MAAASTGNLSKYVLAFSALLTFLREEKPEEEEFILLTTYLPLKIEGQLQVQSKEATLLWQRRNMLNPERQLLPATQETEPYGILRNTKNWKSAKHLDFCLYLMFYHHRCRFDSESDLVPQEVKPTGSLEPLFAGGMERFYGAIVVPEALRYGNRLQASGGRRPVRDRLPGAFTGDGAQPATWTTDLAEVDSQTASRLRSALKLTRLPGLSLQRFNLPYRYDTRKQLERRSSVAALNAVDEEEEQEDIQEGRKTPQGNDAKLPGAGAASYPEELEALR</sequence>
<organism evidence="2 3">
    <name type="scientific">Ovis ammon polii</name>
    <dbReference type="NCBI Taxonomy" id="230172"/>
    <lineage>
        <taxon>Eukaryota</taxon>
        <taxon>Metazoa</taxon>
        <taxon>Chordata</taxon>
        <taxon>Craniata</taxon>
        <taxon>Vertebrata</taxon>
        <taxon>Euteleostomi</taxon>
        <taxon>Mammalia</taxon>
        <taxon>Eutheria</taxon>
        <taxon>Laurasiatheria</taxon>
        <taxon>Artiodactyla</taxon>
        <taxon>Ruminantia</taxon>
        <taxon>Pecora</taxon>
        <taxon>Bovidae</taxon>
        <taxon>Caprinae</taxon>
        <taxon>Ovis</taxon>
    </lineage>
</organism>
<keyword evidence="3" id="KW-1185">Reference proteome</keyword>
<dbReference type="EMBL" id="JAKZEL010000008">
    <property type="protein sequence ID" value="KAI4540872.1"/>
    <property type="molecule type" value="Genomic_DNA"/>
</dbReference>
<reference evidence="2" key="1">
    <citation type="submission" date="2022-03" db="EMBL/GenBank/DDBJ databases">
        <title>Genomic analyses of argali, domestic sheep and their hybrids provide insights into chromosomal evolution, heterosis and genetic basis of agronomic traits.</title>
        <authorList>
            <person name="Li M."/>
        </authorList>
    </citation>
    <scope>NUCLEOTIDE SEQUENCE</scope>
    <source>
        <strain evidence="2">CAU-MHL-2022a</strain>
        <tissue evidence="2">Skin</tissue>
    </source>
</reference>
<feature type="compositionally biased region" description="Acidic residues" evidence="1">
    <location>
        <begin position="238"/>
        <end position="247"/>
    </location>
</feature>
<gene>
    <name evidence="2" type="ORF">MG293_008014</name>
</gene>
<dbReference type="Proteomes" id="UP001214576">
    <property type="component" value="Unassembled WGS sequence"/>
</dbReference>
<feature type="region of interest" description="Disordered" evidence="1">
    <location>
        <begin position="234"/>
        <end position="277"/>
    </location>
</feature>
<dbReference type="AlphaFoldDB" id="A0AAD4U6L2"/>
<proteinExistence type="predicted"/>
<evidence type="ECO:0000313" key="3">
    <source>
        <dbReference type="Proteomes" id="UP001214576"/>
    </source>
</evidence>
<protein>
    <submittedName>
        <fullName evidence="2">Uncharacterized protein</fullName>
    </submittedName>
</protein>
<evidence type="ECO:0000313" key="2">
    <source>
        <dbReference type="EMBL" id="KAI4540872.1"/>
    </source>
</evidence>
<name>A0AAD4U6L2_OVIAM</name>
<evidence type="ECO:0000256" key="1">
    <source>
        <dbReference type="SAM" id="MobiDB-lite"/>
    </source>
</evidence>
<accession>A0AAD4U6L2</accession>